<keyword evidence="4" id="KW-1185">Reference proteome</keyword>
<dbReference type="RefSeq" id="WP_135083410.1">
    <property type="nucleotide sequence ID" value="NZ_SPDV01000003.1"/>
</dbReference>
<protein>
    <submittedName>
        <fullName evidence="3">MBL fold metallo-hydrolase</fullName>
    </submittedName>
</protein>
<sequence>MNPEVQAYFDEATFTVSYLVCEPGGTHCAIVDPVLDFDPKSGRTSTVSADRIITDVRTKGLIVDWILETHAHADHLSGAPYLRKALGGRIGIGEHIKQVQRIFKDVFNLESTFNTDGAQFDHLFKDGERFSIGALPGRVLHTPGHTPADLTYVIGDAAFVGDTIFMPDFGTARTDFPGGDAAQLYRSTKKVLALPPETRLYLCHDYKAPGRDEYVWETTVADQRARNVHVRDGISEEEFVAMRTARDAKLAMPMLLLPSVQVNIRGGELPPEEANGVRYLKIPLDAL</sequence>
<dbReference type="InterPro" id="IPR036866">
    <property type="entry name" value="RibonucZ/Hydroxyglut_hydro"/>
</dbReference>
<evidence type="ECO:0000259" key="2">
    <source>
        <dbReference type="SMART" id="SM00849"/>
    </source>
</evidence>
<gene>
    <name evidence="3" type="ORF">E2493_02540</name>
</gene>
<evidence type="ECO:0000313" key="4">
    <source>
        <dbReference type="Proteomes" id="UP000298213"/>
    </source>
</evidence>
<dbReference type="OrthoDB" id="9784009at2"/>
<dbReference type="SUPFAM" id="SSF56281">
    <property type="entry name" value="Metallo-hydrolase/oxidoreductase"/>
    <property type="match status" value="1"/>
</dbReference>
<proteinExistence type="predicted"/>
<reference evidence="3 4" key="1">
    <citation type="submission" date="2019-03" db="EMBL/GenBank/DDBJ databases">
        <title>Genome sequence of Sphingomonas sp. 17J27-24.</title>
        <authorList>
            <person name="Kim M."/>
            <person name="Maeng S."/>
            <person name="Sathiyaraj S."/>
        </authorList>
    </citation>
    <scope>NUCLEOTIDE SEQUENCE [LARGE SCALE GENOMIC DNA]</scope>
    <source>
        <strain evidence="3 4">17J27-24</strain>
    </source>
</reference>
<dbReference type="PANTHER" id="PTHR43084:SF1">
    <property type="entry name" value="PERSULFIDE DIOXYGENASE ETHE1, MITOCHONDRIAL"/>
    <property type="match status" value="1"/>
</dbReference>
<dbReference type="InterPro" id="IPR051682">
    <property type="entry name" value="Mito_Persulfide_Diox"/>
</dbReference>
<dbReference type="Gene3D" id="3.60.15.10">
    <property type="entry name" value="Ribonuclease Z/Hydroxyacylglutathione hydrolase-like"/>
    <property type="match status" value="1"/>
</dbReference>
<comment type="caution">
    <text evidence="3">The sequence shown here is derived from an EMBL/GenBank/DDBJ whole genome shotgun (WGS) entry which is preliminary data.</text>
</comment>
<dbReference type="InterPro" id="IPR044528">
    <property type="entry name" value="POD-like_MBL-fold"/>
</dbReference>
<dbReference type="PANTHER" id="PTHR43084">
    <property type="entry name" value="PERSULFIDE DIOXYGENASE ETHE1"/>
    <property type="match status" value="1"/>
</dbReference>
<dbReference type="Pfam" id="PF00753">
    <property type="entry name" value="Lactamase_B"/>
    <property type="match status" value="1"/>
</dbReference>
<dbReference type="GO" id="GO:0050313">
    <property type="term" value="F:sulfur dioxygenase activity"/>
    <property type="evidence" value="ECO:0007669"/>
    <property type="project" value="InterPro"/>
</dbReference>
<keyword evidence="3" id="KW-0378">Hydrolase</keyword>
<name>A0A4Y8ZWA2_9SPHN</name>
<dbReference type="EMBL" id="SPDV01000003">
    <property type="protein sequence ID" value="TFI59737.1"/>
    <property type="molecule type" value="Genomic_DNA"/>
</dbReference>
<keyword evidence="1" id="KW-0479">Metal-binding</keyword>
<dbReference type="GO" id="GO:0006749">
    <property type="term" value="P:glutathione metabolic process"/>
    <property type="evidence" value="ECO:0007669"/>
    <property type="project" value="InterPro"/>
</dbReference>
<evidence type="ECO:0000313" key="3">
    <source>
        <dbReference type="EMBL" id="TFI59737.1"/>
    </source>
</evidence>
<organism evidence="3 4">
    <name type="scientific">Sphingomonas parva</name>
    <dbReference type="NCBI Taxonomy" id="2555898"/>
    <lineage>
        <taxon>Bacteria</taxon>
        <taxon>Pseudomonadati</taxon>
        <taxon>Pseudomonadota</taxon>
        <taxon>Alphaproteobacteria</taxon>
        <taxon>Sphingomonadales</taxon>
        <taxon>Sphingomonadaceae</taxon>
        <taxon>Sphingomonas</taxon>
    </lineage>
</organism>
<dbReference type="GO" id="GO:0046872">
    <property type="term" value="F:metal ion binding"/>
    <property type="evidence" value="ECO:0007669"/>
    <property type="project" value="UniProtKB-KW"/>
</dbReference>
<dbReference type="Proteomes" id="UP000298213">
    <property type="component" value="Unassembled WGS sequence"/>
</dbReference>
<dbReference type="GO" id="GO:0070813">
    <property type="term" value="P:hydrogen sulfide metabolic process"/>
    <property type="evidence" value="ECO:0007669"/>
    <property type="project" value="TreeGrafter"/>
</dbReference>
<dbReference type="GO" id="GO:0016787">
    <property type="term" value="F:hydrolase activity"/>
    <property type="evidence" value="ECO:0007669"/>
    <property type="project" value="UniProtKB-KW"/>
</dbReference>
<dbReference type="SMART" id="SM00849">
    <property type="entry name" value="Lactamase_B"/>
    <property type="match status" value="1"/>
</dbReference>
<dbReference type="InterPro" id="IPR001279">
    <property type="entry name" value="Metallo-B-lactamas"/>
</dbReference>
<accession>A0A4Y8ZWA2</accession>
<feature type="domain" description="Metallo-beta-lactamase" evidence="2">
    <location>
        <begin position="14"/>
        <end position="204"/>
    </location>
</feature>
<dbReference type="AlphaFoldDB" id="A0A4Y8ZWA2"/>
<evidence type="ECO:0000256" key="1">
    <source>
        <dbReference type="ARBA" id="ARBA00022723"/>
    </source>
</evidence>
<dbReference type="CDD" id="cd07724">
    <property type="entry name" value="POD-like_MBL-fold"/>
    <property type="match status" value="1"/>
</dbReference>